<keyword evidence="1" id="KW-1133">Transmembrane helix</keyword>
<protein>
    <submittedName>
        <fullName evidence="2">Uncharacterized protein</fullName>
    </submittedName>
</protein>
<dbReference type="OrthoDB" id="9009414at2"/>
<keyword evidence="1" id="KW-0812">Transmembrane</keyword>
<gene>
    <name evidence="2" type="ORF">BCY88_16885</name>
</gene>
<dbReference type="EMBL" id="MCAS01000003">
    <property type="protein sequence ID" value="RKF49852.1"/>
    <property type="molecule type" value="Genomic_DNA"/>
</dbReference>
<evidence type="ECO:0000256" key="1">
    <source>
        <dbReference type="SAM" id="Phobius"/>
    </source>
</evidence>
<sequence length="166" mass="18156">MKQDYDPQIAATLNLKLTEVPLKAKTRFIFFPGNNTPISVRAAVAIFWITFSVFLVRICFDVGVPPFSTPQQVEGAITAYVLFGALLIFDAFTIMRISAGKLWARNVALFLTALVIVATAHRLFTDGLSLEHNNVVGLVNVVAVTVAGLFLLTPASNAWFKSRLNA</sequence>
<reference evidence="2 3" key="1">
    <citation type="submission" date="2016-07" db="EMBL/GenBank/DDBJ databases">
        <title>Genome analysis of Burkholderia fungorum ES3-20.</title>
        <authorList>
            <person name="Xu D."/>
            <person name="Yao R."/>
            <person name="Zheng S."/>
        </authorList>
    </citation>
    <scope>NUCLEOTIDE SEQUENCE [LARGE SCALE GENOMIC DNA]</scope>
    <source>
        <strain evidence="2 3">ES3-20</strain>
    </source>
</reference>
<keyword evidence="1" id="KW-0472">Membrane</keyword>
<dbReference type="Proteomes" id="UP000283709">
    <property type="component" value="Unassembled WGS sequence"/>
</dbReference>
<accession>A0A3R7EAC3</accession>
<comment type="caution">
    <text evidence="2">The sequence shown here is derived from an EMBL/GenBank/DDBJ whole genome shotgun (WGS) entry which is preliminary data.</text>
</comment>
<feature type="transmembrane region" description="Helical" evidence="1">
    <location>
        <begin position="107"/>
        <end position="124"/>
    </location>
</feature>
<name>A0A3R7EAC3_9BURK</name>
<dbReference type="RefSeq" id="WP_120343143.1">
    <property type="nucleotide sequence ID" value="NZ_MCAS01000003.1"/>
</dbReference>
<feature type="transmembrane region" description="Helical" evidence="1">
    <location>
        <begin position="76"/>
        <end position="95"/>
    </location>
</feature>
<proteinExistence type="predicted"/>
<organism evidence="2 3">
    <name type="scientific">Paraburkholderia fungorum</name>
    <dbReference type="NCBI Taxonomy" id="134537"/>
    <lineage>
        <taxon>Bacteria</taxon>
        <taxon>Pseudomonadati</taxon>
        <taxon>Pseudomonadota</taxon>
        <taxon>Betaproteobacteria</taxon>
        <taxon>Burkholderiales</taxon>
        <taxon>Burkholderiaceae</taxon>
        <taxon>Paraburkholderia</taxon>
    </lineage>
</organism>
<feature type="transmembrane region" description="Helical" evidence="1">
    <location>
        <begin position="136"/>
        <end position="160"/>
    </location>
</feature>
<dbReference type="AlphaFoldDB" id="A0A3R7EAC3"/>
<feature type="transmembrane region" description="Helical" evidence="1">
    <location>
        <begin position="38"/>
        <end position="56"/>
    </location>
</feature>
<evidence type="ECO:0000313" key="2">
    <source>
        <dbReference type="EMBL" id="RKF49852.1"/>
    </source>
</evidence>
<evidence type="ECO:0000313" key="3">
    <source>
        <dbReference type="Proteomes" id="UP000283709"/>
    </source>
</evidence>